<dbReference type="RefSeq" id="WP_009576288.1">
    <property type="nucleotide sequence ID" value="NZ_AEIG01000062.1"/>
</dbReference>
<accession>F3L3C1</accession>
<keyword evidence="2" id="KW-1133">Transmembrane helix</keyword>
<gene>
    <name evidence="4" type="ORF">IMCC3088_2113</name>
</gene>
<dbReference type="STRING" id="2518989.IMCC3088_2113"/>
<feature type="chain" id="PRO_5044016707" evidence="3">
    <location>
        <begin position="24"/>
        <end position="150"/>
    </location>
</feature>
<evidence type="ECO:0000256" key="2">
    <source>
        <dbReference type="SAM" id="Phobius"/>
    </source>
</evidence>
<name>F3L3C1_9GAMM</name>
<evidence type="ECO:0000256" key="1">
    <source>
        <dbReference type="SAM" id="MobiDB-lite"/>
    </source>
</evidence>
<feature type="transmembrane region" description="Helical" evidence="2">
    <location>
        <begin position="62"/>
        <end position="81"/>
    </location>
</feature>
<evidence type="ECO:0000313" key="5">
    <source>
        <dbReference type="Proteomes" id="UP000005615"/>
    </source>
</evidence>
<organism evidence="4 5">
    <name type="scientific">Aequoribacter fuscus</name>
    <dbReference type="NCBI Taxonomy" id="2518989"/>
    <lineage>
        <taxon>Bacteria</taxon>
        <taxon>Pseudomonadati</taxon>
        <taxon>Pseudomonadota</taxon>
        <taxon>Gammaproteobacteria</taxon>
        <taxon>Cellvibrionales</taxon>
        <taxon>Halieaceae</taxon>
        <taxon>Aequoribacter</taxon>
    </lineage>
</organism>
<dbReference type="Proteomes" id="UP000005615">
    <property type="component" value="Unassembled WGS sequence"/>
</dbReference>
<reference evidence="4 5" key="1">
    <citation type="journal article" date="2011" name="J. Bacteriol.">
        <title>Genome sequence of strain IMCC3088, a proteorhodopsin-containing marine bacterium belonging to the OM60/NOR5 clade.</title>
        <authorList>
            <person name="Jang Y."/>
            <person name="Oh H.M."/>
            <person name="Kang I."/>
            <person name="Lee K."/>
            <person name="Yang S.J."/>
            <person name="Cho J.C."/>
        </authorList>
    </citation>
    <scope>NUCLEOTIDE SEQUENCE [LARGE SCALE GENOMIC DNA]</scope>
    <source>
        <strain evidence="4 5">IMCC3088</strain>
    </source>
</reference>
<protein>
    <submittedName>
        <fullName evidence="4">Uncharacterized protein</fullName>
    </submittedName>
</protein>
<evidence type="ECO:0000256" key="3">
    <source>
        <dbReference type="SAM" id="SignalP"/>
    </source>
</evidence>
<dbReference type="EMBL" id="AEIG01000062">
    <property type="protein sequence ID" value="EGG29193.1"/>
    <property type="molecule type" value="Genomic_DNA"/>
</dbReference>
<dbReference type="AlphaFoldDB" id="F3L3C1"/>
<feature type="compositionally biased region" description="Polar residues" evidence="1">
    <location>
        <begin position="111"/>
        <end position="123"/>
    </location>
</feature>
<evidence type="ECO:0000313" key="4">
    <source>
        <dbReference type="EMBL" id="EGG29193.1"/>
    </source>
</evidence>
<keyword evidence="2" id="KW-0472">Membrane</keyword>
<sequence>MKNLVTKSLGAALLSVCVGTVTAAPLPADDVSELFGTDLQNLNVAPLSQATMQETKGEFMQLFGFVLAAAAVDLAFTAVMWGSYIDVAAKEGAVGEDDVIIQDSAGAEEISGTSGPSAPTTDVTKTHDSYTDPIEDMKSCDTFCVETHGI</sequence>
<proteinExistence type="predicted"/>
<keyword evidence="5" id="KW-1185">Reference proteome</keyword>
<feature type="signal peptide" evidence="3">
    <location>
        <begin position="1"/>
        <end position="23"/>
    </location>
</feature>
<keyword evidence="2" id="KW-0812">Transmembrane</keyword>
<comment type="caution">
    <text evidence="4">The sequence shown here is derived from an EMBL/GenBank/DDBJ whole genome shotgun (WGS) entry which is preliminary data.</text>
</comment>
<feature type="region of interest" description="Disordered" evidence="1">
    <location>
        <begin position="106"/>
        <end position="131"/>
    </location>
</feature>
<keyword evidence="3" id="KW-0732">Signal</keyword>